<name>A0AAW0UIU5_SCYPA</name>
<dbReference type="EMBL" id="JARAKH010000010">
    <property type="protein sequence ID" value="KAK8400061.1"/>
    <property type="molecule type" value="Genomic_DNA"/>
</dbReference>
<dbReference type="EMBL" id="JARAKH010000010">
    <property type="protein sequence ID" value="KAK8400064.1"/>
    <property type="molecule type" value="Genomic_DNA"/>
</dbReference>
<feature type="chain" id="PRO_5044717127" evidence="1">
    <location>
        <begin position="20"/>
        <end position="109"/>
    </location>
</feature>
<evidence type="ECO:0000256" key="1">
    <source>
        <dbReference type="SAM" id="SignalP"/>
    </source>
</evidence>
<evidence type="ECO:0000313" key="2">
    <source>
        <dbReference type="EMBL" id="KAK8400064.1"/>
    </source>
</evidence>
<accession>A0AAW0UIU5</accession>
<dbReference type="EMBL" id="JARAKH010000010">
    <property type="protein sequence ID" value="KAK8400063.1"/>
    <property type="molecule type" value="Genomic_DNA"/>
</dbReference>
<keyword evidence="1" id="KW-0732">Signal</keyword>
<gene>
    <name evidence="2" type="ORF">O3P69_003033</name>
</gene>
<dbReference type="AlphaFoldDB" id="A0AAW0UIU5"/>
<dbReference type="Proteomes" id="UP001487740">
    <property type="component" value="Unassembled WGS sequence"/>
</dbReference>
<proteinExistence type="predicted"/>
<dbReference type="EMBL" id="JARAKH010000010">
    <property type="protein sequence ID" value="KAK8400065.1"/>
    <property type="molecule type" value="Genomic_DNA"/>
</dbReference>
<dbReference type="EMBL" id="JARAKH010000010">
    <property type="protein sequence ID" value="KAK8400062.1"/>
    <property type="molecule type" value="Genomic_DNA"/>
</dbReference>
<organism evidence="2 3">
    <name type="scientific">Scylla paramamosain</name>
    <name type="common">Mud crab</name>
    <dbReference type="NCBI Taxonomy" id="85552"/>
    <lineage>
        <taxon>Eukaryota</taxon>
        <taxon>Metazoa</taxon>
        <taxon>Ecdysozoa</taxon>
        <taxon>Arthropoda</taxon>
        <taxon>Crustacea</taxon>
        <taxon>Multicrustacea</taxon>
        <taxon>Malacostraca</taxon>
        <taxon>Eumalacostraca</taxon>
        <taxon>Eucarida</taxon>
        <taxon>Decapoda</taxon>
        <taxon>Pleocyemata</taxon>
        <taxon>Brachyura</taxon>
        <taxon>Eubrachyura</taxon>
        <taxon>Portunoidea</taxon>
        <taxon>Portunidae</taxon>
        <taxon>Portuninae</taxon>
        <taxon>Scylla</taxon>
    </lineage>
</organism>
<sequence length="109" mass="12203">MGTAVRFLVLVILICIGEARQCYNCTGDCVRYSECKGSCFTSVRELGGDEVRSCIEETEETHCIPEDKAGVKYKTCYCNTELCNPASTPVHLDILLFLVICVQLLLRMR</sequence>
<protein>
    <submittedName>
        <fullName evidence="2">Uncharacterized protein</fullName>
    </submittedName>
</protein>
<feature type="signal peptide" evidence="1">
    <location>
        <begin position="1"/>
        <end position="19"/>
    </location>
</feature>
<keyword evidence="3" id="KW-1185">Reference proteome</keyword>
<reference evidence="2 3" key="1">
    <citation type="submission" date="2023-03" db="EMBL/GenBank/DDBJ databases">
        <title>High-quality genome of Scylla paramamosain provides insights in environmental adaptation.</title>
        <authorList>
            <person name="Zhang L."/>
        </authorList>
    </citation>
    <scope>NUCLEOTIDE SEQUENCE [LARGE SCALE GENOMIC DNA]</scope>
    <source>
        <strain evidence="2">LZ_2023a</strain>
        <tissue evidence="2">Muscle</tissue>
    </source>
</reference>
<comment type="caution">
    <text evidence="2">The sequence shown here is derived from an EMBL/GenBank/DDBJ whole genome shotgun (WGS) entry which is preliminary data.</text>
</comment>
<evidence type="ECO:0000313" key="3">
    <source>
        <dbReference type="Proteomes" id="UP001487740"/>
    </source>
</evidence>